<proteinExistence type="predicted"/>
<dbReference type="RefSeq" id="WP_184851996.1">
    <property type="nucleotide sequence ID" value="NZ_JABZEH010000002.1"/>
</dbReference>
<reference evidence="1" key="1">
    <citation type="submission" date="2021-09" db="EMBL/GenBank/DDBJ databases">
        <title>Genomic analysis of Ralstonia spp.</title>
        <authorList>
            <person name="Aburjaile F."/>
            <person name="Ariute J.C."/>
            <person name="Pais A.K.L."/>
            <person name="Albuquerque G.M.R."/>
            <person name="Silva A.M.F."/>
            <person name="Brenig B."/>
            <person name="Azevedo V."/>
            <person name="Matiuzzi M."/>
            <person name="Ramos R."/>
            <person name="Goes-Neto A."/>
            <person name="Soares S."/>
            <person name="Iseppon A.M.B."/>
            <person name="Souza E."/>
            <person name="Gama M."/>
        </authorList>
    </citation>
    <scope>NUCLEOTIDE SEQUENCE</scope>
    <source>
        <strain evidence="1">B4</strain>
    </source>
</reference>
<evidence type="ECO:0000313" key="1">
    <source>
        <dbReference type="EMBL" id="MDB0524420.1"/>
    </source>
</evidence>
<organism evidence="1 2">
    <name type="scientific">Ralstonia solanacearum</name>
    <name type="common">Pseudomonas solanacearum</name>
    <dbReference type="NCBI Taxonomy" id="305"/>
    <lineage>
        <taxon>Bacteria</taxon>
        <taxon>Pseudomonadati</taxon>
        <taxon>Pseudomonadota</taxon>
        <taxon>Betaproteobacteria</taxon>
        <taxon>Burkholderiales</taxon>
        <taxon>Burkholderiaceae</taxon>
        <taxon>Ralstonia</taxon>
        <taxon>Ralstonia solanacearum species complex</taxon>
    </lineage>
</organism>
<gene>
    <name evidence="1" type="ORF">LBW55_22685</name>
</gene>
<sequence length="170" mass="19234">MERYRRDRGIQSVFYGGLFADSGVERDICFVESREVVAMRLKLAMMAVVLITSGCTIGNGHICGPQTPAFYCDREAYEKLMHPKPYIENWEKQGVTSEMRDRDSESCGGGYGKYAPGFSQEKVKAAQRPGEKDNVTYSRLHHEWQRCMLKKGYRYTGECYSQSSPACGAP</sequence>
<dbReference type="AlphaFoldDB" id="A0AAE3NM44"/>
<protein>
    <submittedName>
        <fullName evidence="1">Uncharacterized protein</fullName>
    </submittedName>
</protein>
<evidence type="ECO:0000313" key="2">
    <source>
        <dbReference type="Proteomes" id="UP001143674"/>
    </source>
</evidence>
<dbReference type="EMBL" id="JAIVEX010000014">
    <property type="protein sequence ID" value="MDB0524420.1"/>
    <property type="molecule type" value="Genomic_DNA"/>
</dbReference>
<comment type="caution">
    <text evidence="1">The sequence shown here is derived from an EMBL/GenBank/DDBJ whole genome shotgun (WGS) entry which is preliminary data.</text>
</comment>
<accession>A0AAE3NM44</accession>
<dbReference type="Proteomes" id="UP001143674">
    <property type="component" value="Unassembled WGS sequence"/>
</dbReference>
<name>A0AAE3NM44_RALSL</name>